<proteinExistence type="predicted"/>
<evidence type="ECO:0000313" key="1">
    <source>
        <dbReference type="EMBL" id="GIX86562.1"/>
    </source>
</evidence>
<dbReference type="EMBL" id="BPLQ01001900">
    <property type="protein sequence ID" value="GIX86562.1"/>
    <property type="molecule type" value="Genomic_DNA"/>
</dbReference>
<gene>
    <name evidence="1" type="ORF">CDAR_191961</name>
</gene>
<sequence>MTSQHTKSSDTNPPTNKSQICSGVEALLTLQPVLNGVIVSKRRDPSFRTSTLNCDRTVTPVYLGGC</sequence>
<comment type="caution">
    <text evidence="1">The sequence shown here is derived from an EMBL/GenBank/DDBJ whole genome shotgun (WGS) entry which is preliminary data.</text>
</comment>
<accession>A0AAV4NTX1</accession>
<protein>
    <submittedName>
        <fullName evidence="1">Uncharacterized protein</fullName>
    </submittedName>
</protein>
<dbReference type="AlphaFoldDB" id="A0AAV4NTX1"/>
<organism evidence="1 2">
    <name type="scientific">Caerostris darwini</name>
    <dbReference type="NCBI Taxonomy" id="1538125"/>
    <lineage>
        <taxon>Eukaryota</taxon>
        <taxon>Metazoa</taxon>
        <taxon>Ecdysozoa</taxon>
        <taxon>Arthropoda</taxon>
        <taxon>Chelicerata</taxon>
        <taxon>Arachnida</taxon>
        <taxon>Araneae</taxon>
        <taxon>Araneomorphae</taxon>
        <taxon>Entelegynae</taxon>
        <taxon>Araneoidea</taxon>
        <taxon>Araneidae</taxon>
        <taxon>Caerostris</taxon>
    </lineage>
</organism>
<keyword evidence="2" id="KW-1185">Reference proteome</keyword>
<name>A0AAV4NTX1_9ARAC</name>
<reference evidence="1 2" key="1">
    <citation type="submission" date="2021-06" db="EMBL/GenBank/DDBJ databases">
        <title>Caerostris darwini draft genome.</title>
        <authorList>
            <person name="Kono N."/>
            <person name="Arakawa K."/>
        </authorList>
    </citation>
    <scope>NUCLEOTIDE SEQUENCE [LARGE SCALE GENOMIC DNA]</scope>
</reference>
<dbReference type="Proteomes" id="UP001054837">
    <property type="component" value="Unassembled WGS sequence"/>
</dbReference>
<evidence type="ECO:0000313" key="2">
    <source>
        <dbReference type="Proteomes" id="UP001054837"/>
    </source>
</evidence>